<reference evidence="2" key="1">
    <citation type="submission" date="2015-06" db="UniProtKB">
        <authorList>
            <consortium name="EnsemblPlants"/>
        </authorList>
    </citation>
    <scope>IDENTIFICATION</scope>
</reference>
<protein>
    <recommendedName>
        <fullName evidence="1">Aminotransferase-like plant mobile domain-containing protein</fullName>
    </recommendedName>
</protein>
<dbReference type="EnsemblPlants" id="EMT10516">
    <property type="protein sequence ID" value="EMT10516"/>
    <property type="gene ID" value="F775_23424"/>
</dbReference>
<dbReference type="Pfam" id="PF10536">
    <property type="entry name" value="PMD"/>
    <property type="match status" value="1"/>
</dbReference>
<accession>M8B921</accession>
<organism evidence="2">
    <name type="scientific">Aegilops tauschii</name>
    <name type="common">Tausch's goatgrass</name>
    <name type="synonym">Aegilops squarrosa</name>
    <dbReference type="NCBI Taxonomy" id="37682"/>
    <lineage>
        <taxon>Eukaryota</taxon>
        <taxon>Viridiplantae</taxon>
        <taxon>Streptophyta</taxon>
        <taxon>Embryophyta</taxon>
        <taxon>Tracheophyta</taxon>
        <taxon>Spermatophyta</taxon>
        <taxon>Magnoliopsida</taxon>
        <taxon>Liliopsida</taxon>
        <taxon>Poales</taxon>
        <taxon>Poaceae</taxon>
        <taxon>BOP clade</taxon>
        <taxon>Pooideae</taxon>
        <taxon>Triticodae</taxon>
        <taxon>Triticeae</taxon>
        <taxon>Triticinae</taxon>
        <taxon>Aegilops</taxon>
    </lineage>
</organism>
<sequence>MEPDEVHRMSLLQLAKRQLFEPDTNLLYNPVIREQHTPQGNPEYSRRGWTSSRSFIAQCYYPVAPHPRVDTAVTLGTHVISKGLGWEFHEVEYSVAPPRYIEWGANILKNHSMHLKGSEENTDYIYGAIYCSLGEYSISPPLLRALLEHWDPNTSTFLFPYGERTITLLDMNQMAGLPLDGDPYEEFIPPTHELDPSLLLYPSFLPQLLDIWNKLSESGNVGFREWWRAIYSSRGISDGLLDHNRASHILSSAGPLLLILFALADQYSSH</sequence>
<feature type="domain" description="Aminotransferase-like plant mobile" evidence="1">
    <location>
        <begin position="125"/>
        <end position="183"/>
    </location>
</feature>
<dbReference type="GO" id="GO:0010073">
    <property type="term" value="P:meristem maintenance"/>
    <property type="evidence" value="ECO:0007669"/>
    <property type="project" value="InterPro"/>
</dbReference>
<name>M8B921_AEGTA</name>
<dbReference type="AlphaFoldDB" id="M8B921"/>
<evidence type="ECO:0000259" key="1">
    <source>
        <dbReference type="Pfam" id="PF10536"/>
    </source>
</evidence>
<dbReference type="PANTHER" id="PTHR46033:SF80">
    <property type="entry name" value="PROTEIN MAIN-LIKE 2-LIKE"/>
    <property type="match status" value="1"/>
</dbReference>
<dbReference type="InterPro" id="IPR019557">
    <property type="entry name" value="AminoTfrase-like_pln_mobile"/>
</dbReference>
<dbReference type="InterPro" id="IPR044824">
    <property type="entry name" value="MAIN-like"/>
</dbReference>
<proteinExistence type="predicted"/>
<dbReference type="PANTHER" id="PTHR46033">
    <property type="entry name" value="PROTEIN MAIN-LIKE 2"/>
    <property type="match status" value="1"/>
</dbReference>
<evidence type="ECO:0000313" key="2">
    <source>
        <dbReference type="EnsemblPlants" id="EMT10516"/>
    </source>
</evidence>